<evidence type="ECO:0000313" key="2">
    <source>
        <dbReference type="Proteomes" id="UP001592582"/>
    </source>
</evidence>
<dbReference type="InterPro" id="IPR050171">
    <property type="entry name" value="MFS_Transporters"/>
</dbReference>
<organism evidence="1 2">
    <name type="scientific">Streptacidiphilus alkalitolerans</name>
    <dbReference type="NCBI Taxonomy" id="3342712"/>
    <lineage>
        <taxon>Bacteria</taxon>
        <taxon>Bacillati</taxon>
        <taxon>Actinomycetota</taxon>
        <taxon>Actinomycetes</taxon>
        <taxon>Kitasatosporales</taxon>
        <taxon>Streptomycetaceae</taxon>
        <taxon>Streptacidiphilus</taxon>
    </lineage>
</organism>
<reference evidence="1 2" key="1">
    <citation type="submission" date="2024-09" db="EMBL/GenBank/DDBJ databases">
        <authorList>
            <person name="Lee S.D."/>
        </authorList>
    </citation>
    <scope>NUCLEOTIDE SEQUENCE [LARGE SCALE GENOMIC DNA]</scope>
    <source>
        <strain evidence="1 2">N1-1</strain>
    </source>
</reference>
<name>A0ABV6V7N0_9ACTN</name>
<dbReference type="PANTHER" id="PTHR23517:SF2">
    <property type="entry name" value="MULTIDRUG RESISTANCE PROTEIN MDTH"/>
    <property type="match status" value="1"/>
</dbReference>
<sequence>MPQPHSRASWRYTVAMLVDATGSGMYLPLSLLYFHYVTGLPLPAVGATMTVAALLGVVSNPLAGILVDRYGARTVVIGGYLLRSAGFGGYLLVHNQVEMFLAVVLVAFGDRTFPPSIQALISEIAQGTARDRLIARQKSLRNGGLGIGGLTASVLLGVGHNSSYHLVVGLDSVSFVLAAVLIATVPSVVARTRGAGRPSRKGGYRTVARDRSFVRLTLINAPLALCYMTLSMVLPVYLTQTLRTSTGVPGMLYALNTIGIAVVQIPLTRLVIRRARTRTAALGGAVFALSFLLFASSALLPGQGPLLGCLFLATALYTTGELLHSPATSALATGTAPAELRGRYMAFYQLSWALPSAAAPTLFTAGLALSPTGLWLLLATLASGSALALLRMEHRLPEAAVRPWTRDAVPAAVVPAAVVPAPTTVSPVGSRS</sequence>
<dbReference type="SUPFAM" id="SSF103473">
    <property type="entry name" value="MFS general substrate transporter"/>
    <property type="match status" value="1"/>
</dbReference>
<gene>
    <name evidence="1" type="ORF">ACEZDG_10435</name>
</gene>
<dbReference type="PANTHER" id="PTHR23517">
    <property type="entry name" value="RESISTANCE PROTEIN MDTM, PUTATIVE-RELATED-RELATED"/>
    <property type="match status" value="1"/>
</dbReference>
<dbReference type="InterPro" id="IPR036259">
    <property type="entry name" value="MFS_trans_sf"/>
</dbReference>
<accession>A0ABV6V7N0</accession>
<evidence type="ECO:0000313" key="1">
    <source>
        <dbReference type="EMBL" id="MFC1409698.1"/>
    </source>
</evidence>
<comment type="caution">
    <text evidence="1">The sequence shown here is derived from an EMBL/GenBank/DDBJ whole genome shotgun (WGS) entry which is preliminary data.</text>
</comment>
<dbReference type="InterPro" id="IPR011701">
    <property type="entry name" value="MFS"/>
</dbReference>
<dbReference type="PROSITE" id="PS50850">
    <property type="entry name" value="MFS"/>
    <property type="match status" value="1"/>
</dbReference>
<dbReference type="CDD" id="cd17329">
    <property type="entry name" value="MFS_MdtH_MDR_like"/>
    <property type="match status" value="1"/>
</dbReference>
<dbReference type="EMBL" id="JBHEZX010000004">
    <property type="protein sequence ID" value="MFC1409698.1"/>
    <property type="molecule type" value="Genomic_DNA"/>
</dbReference>
<dbReference type="Proteomes" id="UP001592582">
    <property type="component" value="Unassembled WGS sequence"/>
</dbReference>
<protein>
    <submittedName>
        <fullName evidence="1">MDR family MFS transporter</fullName>
    </submittedName>
</protein>
<dbReference type="Pfam" id="PF07690">
    <property type="entry name" value="MFS_1"/>
    <property type="match status" value="1"/>
</dbReference>
<dbReference type="Gene3D" id="1.20.1250.20">
    <property type="entry name" value="MFS general substrate transporter like domains"/>
    <property type="match status" value="1"/>
</dbReference>
<dbReference type="InterPro" id="IPR020846">
    <property type="entry name" value="MFS_dom"/>
</dbReference>
<proteinExistence type="predicted"/>
<keyword evidence="2" id="KW-1185">Reference proteome</keyword>